<dbReference type="Proteomes" id="UP001161247">
    <property type="component" value="Chromosome 7"/>
</dbReference>
<gene>
    <name evidence="1" type="ORF">OLC1_LOCUS19277</name>
</gene>
<dbReference type="GO" id="GO:0003677">
    <property type="term" value="F:DNA binding"/>
    <property type="evidence" value="ECO:0007669"/>
    <property type="project" value="InterPro"/>
</dbReference>
<organism evidence="1 2">
    <name type="scientific">Oldenlandia corymbosa var. corymbosa</name>
    <dbReference type="NCBI Taxonomy" id="529605"/>
    <lineage>
        <taxon>Eukaryota</taxon>
        <taxon>Viridiplantae</taxon>
        <taxon>Streptophyta</taxon>
        <taxon>Embryophyta</taxon>
        <taxon>Tracheophyta</taxon>
        <taxon>Spermatophyta</taxon>
        <taxon>Magnoliopsida</taxon>
        <taxon>eudicotyledons</taxon>
        <taxon>Gunneridae</taxon>
        <taxon>Pentapetalae</taxon>
        <taxon>asterids</taxon>
        <taxon>lamiids</taxon>
        <taxon>Gentianales</taxon>
        <taxon>Rubiaceae</taxon>
        <taxon>Rubioideae</taxon>
        <taxon>Spermacoceae</taxon>
        <taxon>Hedyotis-Oldenlandia complex</taxon>
        <taxon>Oldenlandia</taxon>
    </lineage>
</organism>
<dbReference type="AlphaFoldDB" id="A0AAV1DVU3"/>
<keyword evidence="2" id="KW-1185">Reference proteome</keyword>
<protein>
    <submittedName>
        <fullName evidence="1">OLC1v1012368C1</fullName>
    </submittedName>
</protein>
<proteinExistence type="predicted"/>
<evidence type="ECO:0000313" key="2">
    <source>
        <dbReference type="Proteomes" id="UP001161247"/>
    </source>
</evidence>
<dbReference type="GO" id="GO:0006355">
    <property type="term" value="P:regulation of DNA-templated transcription"/>
    <property type="evidence" value="ECO:0007669"/>
    <property type="project" value="InterPro"/>
</dbReference>
<dbReference type="SUPFAM" id="SSF101941">
    <property type="entry name" value="NAC domain"/>
    <property type="match status" value="1"/>
</dbReference>
<dbReference type="InterPro" id="IPR036093">
    <property type="entry name" value="NAC_dom_sf"/>
</dbReference>
<reference evidence="1" key="1">
    <citation type="submission" date="2023-03" db="EMBL/GenBank/DDBJ databases">
        <authorList>
            <person name="Julca I."/>
        </authorList>
    </citation>
    <scope>NUCLEOTIDE SEQUENCE</scope>
</reference>
<accession>A0AAV1DVU3</accession>
<name>A0AAV1DVU3_OLDCO</name>
<evidence type="ECO:0000313" key="1">
    <source>
        <dbReference type="EMBL" id="CAI9112005.1"/>
    </source>
</evidence>
<dbReference type="EMBL" id="OX459124">
    <property type="protein sequence ID" value="CAI9112005.1"/>
    <property type="molecule type" value="Genomic_DNA"/>
</dbReference>
<sequence>MGDSGGFGELLEISYFKDQPVPASENYGRQLCLELKNKPCTLVICEAEPEERRMPDLSDWVSSTASSADYQVICLSNSLRVLSIPPSVFPAHLSILVGVFKLVYDQTANMAVVGSLFNPTAEQLVSYYLRKMILGQTLMKEERFFAVKDLYRDDDLPWQIVKSQKTLVAGCGACHVHSSAKPVMTNNGSGRKIGQRKTFTLQSPAQSVGQWTITEYSIDAAAHGIPEVEGINYSDYILWDSDMVAAAKEQSFGKKMKVVSSCEDLSVVTCFDEEEGSDNVVPFLINEVAAAASPSTCWNVPVDESFLDDPNFLDFDINSFLNHMVVYN</sequence>